<evidence type="ECO:0000313" key="2">
    <source>
        <dbReference type="Proteomes" id="UP000184092"/>
    </source>
</evidence>
<gene>
    <name evidence="1" type="ORF">SAMN05216269_11737</name>
</gene>
<accession>A0A1M7PGQ5</accession>
<evidence type="ECO:0008006" key="3">
    <source>
        <dbReference type="Google" id="ProtNLM"/>
    </source>
</evidence>
<dbReference type="OrthoDB" id="1353797at2"/>
<protein>
    <recommendedName>
        <fullName evidence="3">Outer membrane protein beta-barrel domain-containing protein</fullName>
    </recommendedName>
</protein>
<keyword evidence="2" id="KW-1185">Reference proteome</keyword>
<organism evidence="1 2">
    <name type="scientific">Flavobacterium xinjiangense</name>
    <dbReference type="NCBI Taxonomy" id="178356"/>
    <lineage>
        <taxon>Bacteria</taxon>
        <taxon>Pseudomonadati</taxon>
        <taxon>Bacteroidota</taxon>
        <taxon>Flavobacteriia</taxon>
        <taxon>Flavobacteriales</taxon>
        <taxon>Flavobacteriaceae</taxon>
        <taxon>Flavobacterium</taxon>
    </lineage>
</organism>
<dbReference type="RefSeq" id="WP_073211157.1">
    <property type="nucleotide sequence ID" value="NZ_FRCL01000017.1"/>
</dbReference>
<name>A0A1M7PGQ5_9FLAO</name>
<dbReference type="EMBL" id="FRCL01000017">
    <property type="protein sequence ID" value="SHN16242.1"/>
    <property type="molecule type" value="Genomic_DNA"/>
</dbReference>
<sequence length="203" mass="22768">MNQFKTILTVLLTLTIFLGYSQKDTYVSFSSGFDVKNEVIGSPPTNNKPSLNYQFQFGMVGNNVEVNIGYEAFPRLDFDKYTLGLGYHFHLYGNALRLPIHTVFIPSIEPSLIGRHGTWGGALSYNQVSSHLSLGLNLTFRWHLTETTAFEYSFNALPRTDLSAMYGDMSTIDHTSIGGVRIVGNNFLKLTYMVPVGQNNKTY</sequence>
<dbReference type="Proteomes" id="UP000184092">
    <property type="component" value="Unassembled WGS sequence"/>
</dbReference>
<evidence type="ECO:0000313" key="1">
    <source>
        <dbReference type="EMBL" id="SHN16242.1"/>
    </source>
</evidence>
<dbReference type="STRING" id="178356.SAMN05216269_11737"/>
<reference evidence="2" key="1">
    <citation type="submission" date="2016-11" db="EMBL/GenBank/DDBJ databases">
        <authorList>
            <person name="Varghese N."/>
            <person name="Submissions S."/>
        </authorList>
    </citation>
    <scope>NUCLEOTIDE SEQUENCE [LARGE SCALE GENOMIC DNA]</scope>
    <source>
        <strain evidence="2">CGMCC 1.2749</strain>
    </source>
</reference>
<dbReference type="AlphaFoldDB" id="A0A1M7PGQ5"/>
<proteinExistence type="predicted"/>